<dbReference type="SUPFAM" id="SSF57850">
    <property type="entry name" value="RING/U-box"/>
    <property type="match status" value="1"/>
</dbReference>
<dbReference type="InterPro" id="IPR017907">
    <property type="entry name" value="Znf_RING_CS"/>
</dbReference>
<feature type="domain" description="RING-type" evidence="6">
    <location>
        <begin position="124"/>
        <end position="163"/>
    </location>
</feature>
<dbReference type="SMART" id="SM00184">
    <property type="entry name" value="RING"/>
    <property type="match status" value="1"/>
</dbReference>
<dbReference type="InterPro" id="IPR013083">
    <property type="entry name" value="Znf_RING/FYVE/PHD"/>
</dbReference>
<feature type="region of interest" description="Disordered" evidence="5">
    <location>
        <begin position="290"/>
        <end position="315"/>
    </location>
</feature>
<protein>
    <recommendedName>
        <fullName evidence="6">RING-type domain-containing protein</fullName>
    </recommendedName>
</protein>
<gene>
    <name evidence="7" type="ORF">TR137332</name>
</gene>
<evidence type="ECO:0000259" key="6">
    <source>
        <dbReference type="PROSITE" id="PS50089"/>
    </source>
</evidence>
<dbReference type="Pfam" id="PF13639">
    <property type="entry name" value="zf-RING_2"/>
    <property type="match status" value="1"/>
</dbReference>
<keyword evidence="2 4" id="KW-0863">Zinc-finger</keyword>
<feature type="compositionally biased region" description="Basic residues" evidence="5">
    <location>
        <begin position="294"/>
        <end position="304"/>
    </location>
</feature>
<dbReference type="GO" id="GO:0005634">
    <property type="term" value="C:nucleus"/>
    <property type="evidence" value="ECO:0007669"/>
    <property type="project" value="TreeGrafter"/>
</dbReference>
<dbReference type="PROSITE" id="PS00518">
    <property type="entry name" value="ZF_RING_1"/>
    <property type="match status" value="1"/>
</dbReference>
<dbReference type="Gene3D" id="3.30.40.10">
    <property type="entry name" value="Zinc/RING finger domain, C3HC4 (zinc finger)"/>
    <property type="match status" value="1"/>
</dbReference>
<evidence type="ECO:0000313" key="7">
    <source>
        <dbReference type="EMBL" id="JAP50021.1"/>
    </source>
</evidence>
<keyword evidence="3" id="KW-0862">Zinc</keyword>
<evidence type="ECO:0000256" key="2">
    <source>
        <dbReference type="ARBA" id="ARBA00022771"/>
    </source>
</evidence>
<dbReference type="GO" id="GO:0004842">
    <property type="term" value="F:ubiquitin-protein transferase activity"/>
    <property type="evidence" value="ECO:0007669"/>
    <property type="project" value="TreeGrafter"/>
</dbReference>
<dbReference type="GO" id="GO:0016567">
    <property type="term" value="P:protein ubiquitination"/>
    <property type="evidence" value="ECO:0007669"/>
    <property type="project" value="TreeGrafter"/>
</dbReference>
<dbReference type="EMBL" id="GEEE01013204">
    <property type="protein sequence ID" value="JAP50021.1"/>
    <property type="molecule type" value="Transcribed_RNA"/>
</dbReference>
<evidence type="ECO:0000256" key="4">
    <source>
        <dbReference type="PROSITE-ProRule" id="PRU00175"/>
    </source>
</evidence>
<dbReference type="InterPro" id="IPR001841">
    <property type="entry name" value="Znf_RING"/>
</dbReference>
<evidence type="ECO:0000256" key="1">
    <source>
        <dbReference type="ARBA" id="ARBA00022723"/>
    </source>
</evidence>
<dbReference type="InterPro" id="IPR052256">
    <property type="entry name" value="E3_ubiquitin-ligase_CHFR"/>
</dbReference>
<name>A0A0X3PDJ9_SCHSO</name>
<reference evidence="7" key="1">
    <citation type="submission" date="2016-01" db="EMBL/GenBank/DDBJ databases">
        <title>Reference transcriptome for the parasite Schistocephalus solidus: insights into the molecular evolution of parasitism.</title>
        <authorList>
            <person name="Hebert F.O."/>
            <person name="Grambauer S."/>
            <person name="Barber I."/>
            <person name="Landry C.R."/>
            <person name="Aubin-Horth N."/>
        </authorList>
    </citation>
    <scope>NUCLEOTIDE SEQUENCE</scope>
</reference>
<organism evidence="7">
    <name type="scientific">Schistocephalus solidus</name>
    <name type="common">Tapeworm</name>
    <dbReference type="NCBI Taxonomy" id="70667"/>
    <lineage>
        <taxon>Eukaryota</taxon>
        <taxon>Metazoa</taxon>
        <taxon>Spiralia</taxon>
        <taxon>Lophotrochozoa</taxon>
        <taxon>Platyhelminthes</taxon>
        <taxon>Cestoda</taxon>
        <taxon>Eucestoda</taxon>
        <taxon>Diphyllobothriidea</taxon>
        <taxon>Diphyllobothriidae</taxon>
        <taxon>Schistocephalus</taxon>
    </lineage>
</organism>
<accession>A0A0X3PDJ9</accession>
<dbReference type="GO" id="GO:0008270">
    <property type="term" value="F:zinc ion binding"/>
    <property type="evidence" value="ECO:0007669"/>
    <property type="project" value="UniProtKB-KW"/>
</dbReference>
<feature type="non-terminal residue" evidence="7">
    <location>
        <position position="1"/>
    </location>
</feature>
<evidence type="ECO:0000256" key="3">
    <source>
        <dbReference type="ARBA" id="ARBA00022833"/>
    </source>
</evidence>
<dbReference type="PANTHER" id="PTHR16079:SF4">
    <property type="entry name" value="E3 UBIQUITIN-PROTEIN LIGASE CHFR"/>
    <property type="match status" value="1"/>
</dbReference>
<sequence length="315" mass="35577">GKAWLFDLSQVGVFLNGKLVLNDAWELHHGDIITTLKADDANLAAALTFLLPSRVYENSQNVSERQEKVGEHRKRTNIPLDEDTVKGNAKEFPCKEMEAPLSSLAKRPNLSKNVSVDLCDLLTCSICNEIMFDCVSIQPCLHSYCRHCLLQWRAVDNICPLCRCNILGYGKNHQLGCIIEEYLKRHPESQKSAEEKEKIRCSLDSLQTELPRVNDTDATSPSNSYDGSSNESQDSTHVSPVSQTAFHLWYFHADTNAYIEEAQISKLAFSLIDHQTSTVLYVKMMHPTNSHYSNKNKHEHRGTGVHRSGYEKKLA</sequence>
<proteinExistence type="predicted"/>
<feature type="compositionally biased region" description="Polar residues" evidence="5">
    <location>
        <begin position="216"/>
        <end position="237"/>
    </location>
</feature>
<feature type="region of interest" description="Disordered" evidence="5">
    <location>
        <begin position="212"/>
        <end position="237"/>
    </location>
</feature>
<dbReference type="Gene3D" id="2.60.200.20">
    <property type="match status" value="1"/>
</dbReference>
<evidence type="ECO:0000256" key="5">
    <source>
        <dbReference type="SAM" id="MobiDB-lite"/>
    </source>
</evidence>
<keyword evidence="1" id="KW-0479">Metal-binding</keyword>
<dbReference type="AlphaFoldDB" id="A0A0X3PDJ9"/>
<dbReference type="PANTHER" id="PTHR16079">
    <property type="entry name" value="UBIQUITIN LIGASE PROTEIN CHFR"/>
    <property type="match status" value="1"/>
</dbReference>
<dbReference type="GO" id="GO:0006511">
    <property type="term" value="P:ubiquitin-dependent protein catabolic process"/>
    <property type="evidence" value="ECO:0007669"/>
    <property type="project" value="TreeGrafter"/>
</dbReference>
<dbReference type="PROSITE" id="PS50089">
    <property type="entry name" value="ZF_RING_2"/>
    <property type="match status" value="1"/>
</dbReference>